<keyword evidence="2" id="KW-0503">Monooxygenase</keyword>
<dbReference type="Proteomes" id="UP001597512">
    <property type="component" value="Unassembled WGS sequence"/>
</dbReference>
<name>A0ABW6AVH0_9BACT</name>
<accession>A0ABW6AVH0</accession>
<dbReference type="NCBIfam" id="NF040505">
    <property type="entry name" value="ArsO_flavin_mono"/>
    <property type="match status" value="1"/>
</dbReference>
<evidence type="ECO:0000313" key="3">
    <source>
        <dbReference type="Proteomes" id="UP001597512"/>
    </source>
</evidence>
<gene>
    <name evidence="2" type="ORF">ACFS25_31380</name>
</gene>
<dbReference type="GO" id="GO:0004497">
    <property type="term" value="F:monooxygenase activity"/>
    <property type="evidence" value="ECO:0007669"/>
    <property type="project" value="UniProtKB-KW"/>
</dbReference>
<dbReference type="PRINTS" id="PR00469">
    <property type="entry name" value="PNDRDTASEII"/>
</dbReference>
<evidence type="ECO:0000256" key="1">
    <source>
        <dbReference type="ARBA" id="ARBA00023002"/>
    </source>
</evidence>
<proteinExistence type="predicted"/>
<dbReference type="RefSeq" id="WP_381509114.1">
    <property type="nucleotide sequence ID" value="NZ_JBHUOM010000050.1"/>
</dbReference>
<dbReference type="PRINTS" id="PR00368">
    <property type="entry name" value="FADPNR"/>
</dbReference>
<comment type="caution">
    <text evidence="2">The sequence shown here is derived from an EMBL/GenBank/DDBJ whole genome shotgun (WGS) entry which is preliminary data.</text>
</comment>
<keyword evidence="1" id="KW-0560">Oxidoreductase</keyword>
<dbReference type="PANTHER" id="PTHR43539:SF78">
    <property type="entry name" value="FLAVIN-CONTAINING MONOOXYGENASE"/>
    <property type="match status" value="1"/>
</dbReference>
<dbReference type="PANTHER" id="PTHR43539">
    <property type="entry name" value="FLAVIN-BINDING MONOOXYGENASE-LIKE PROTEIN (AFU_ORTHOLOGUE AFUA_4G09220)"/>
    <property type="match status" value="1"/>
</dbReference>
<dbReference type="SUPFAM" id="SSF51905">
    <property type="entry name" value="FAD/NAD(P)-binding domain"/>
    <property type="match status" value="1"/>
</dbReference>
<dbReference type="Pfam" id="PF13738">
    <property type="entry name" value="Pyr_redox_3"/>
    <property type="match status" value="1"/>
</dbReference>
<evidence type="ECO:0000313" key="2">
    <source>
        <dbReference type="EMBL" id="MFD2938308.1"/>
    </source>
</evidence>
<protein>
    <submittedName>
        <fullName evidence="2">ArsO family NAD(P)H-dependent flavin-containing monooxygenase</fullName>
    </submittedName>
</protein>
<sequence>MNTRPTQSRQPSISQIDVIVIGGGQSGLAMGYFLRRTGLQFVILDEQNQPGGAWQHGWNSLRLFSPADASSLPGWPMPRPAATTAGFPDRNWVIDYLTQYESKYQLPIVRPVCVERITYDGQVYLVQTASGDYQARAVVNATGSWSQPYIPDYPERSAYTGLQLHSAQYRKPRPLAGLRTLIVGGGNSGAQILAEVSQLTQTRWVTEQEPTFLPDDVYGRILFQRATERYHQGTTGVPARSLGDIVMVPSVQDARSRGILTSVRPFVRMTPTGVVWTDGREEPFDAVIWCTGFRPATGYLQPLGILEASGKVRTQETQVQGMPGLWMVGYGSWTGFASATLIGVGRTARTTADQISRFLAPNEPLSTT</sequence>
<organism evidence="2 3">
    <name type="scientific">Spirosoma flavum</name>
    <dbReference type="NCBI Taxonomy" id="2048557"/>
    <lineage>
        <taxon>Bacteria</taxon>
        <taxon>Pseudomonadati</taxon>
        <taxon>Bacteroidota</taxon>
        <taxon>Cytophagia</taxon>
        <taxon>Cytophagales</taxon>
        <taxon>Cytophagaceae</taxon>
        <taxon>Spirosoma</taxon>
    </lineage>
</organism>
<keyword evidence="3" id="KW-1185">Reference proteome</keyword>
<dbReference type="InterPro" id="IPR036188">
    <property type="entry name" value="FAD/NAD-bd_sf"/>
</dbReference>
<dbReference type="Gene3D" id="3.50.50.60">
    <property type="entry name" value="FAD/NAD(P)-binding domain"/>
    <property type="match status" value="1"/>
</dbReference>
<dbReference type="InterPro" id="IPR050982">
    <property type="entry name" value="Auxin_biosynth/cation_transpt"/>
</dbReference>
<reference evidence="3" key="1">
    <citation type="journal article" date="2019" name="Int. J. Syst. Evol. Microbiol.">
        <title>The Global Catalogue of Microorganisms (GCM) 10K type strain sequencing project: providing services to taxonomists for standard genome sequencing and annotation.</title>
        <authorList>
            <consortium name="The Broad Institute Genomics Platform"/>
            <consortium name="The Broad Institute Genome Sequencing Center for Infectious Disease"/>
            <person name="Wu L."/>
            <person name="Ma J."/>
        </authorList>
    </citation>
    <scope>NUCLEOTIDE SEQUENCE [LARGE SCALE GENOMIC DNA]</scope>
    <source>
        <strain evidence="3">KCTC 52490</strain>
    </source>
</reference>
<dbReference type="EMBL" id="JBHUOM010000050">
    <property type="protein sequence ID" value="MFD2938308.1"/>
    <property type="molecule type" value="Genomic_DNA"/>
</dbReference>